<feature type="non-terminal residue" evidence="1">
    <location>
        <position position="1"/>
    </location>
</feature>
<protein>
    <submittedName>
        <fullName evidence="1">Uncharacterized protein</fullName>
    </submittedName>
</protein>
<evidence type="ECO:0000313" key="1">
    <source>
        <dbReference type="EMBL" id="MBK1633895.1"/>
    </source>
</evidence>
<reference evidence="1 2" key="1">
    <citation type="journal article" date="2020" name="Microorganisms">
        <title>Osmotic Adaptation and Compatible Solute Biosynthesis of Phototrophic Bacteria as Revealed from Genome Analyses.</title>
        <authorList>
            <person name="Imhoff J.F."/>
            <person name="Rahn T."/>
            <person name="Kunzel S."/>
            <person name="Keller A."/>
            <person name="Neulinger S.C."/>
        </authorList>
    </citation>
    <scope>NUCLEOTIDE SEQUENCE [LARGE SCALE GENOMIC DNA]</scope>
    <source>
        <strain evidence="1 2">DSM 6210</strain>
    </source>
</reference>
<dbReference type="Gene3D" id="3.90.1150.50">
    <property type="entry name" value="Transcription-repair-coupling factor, D7 domain"/>
    <property type="match status" value="1"/>
</dbReference>
<dbReference type="SUPFAM" id="SSF143517">
    <property type="entry name" value="TRCF domain-like"/>
    <property type="match status" value="1"/>
</dbReference>
<proteinExistence type="predicted"/>
<accession>A0ABS1CPT2</accession>
<dbReference type="InterPro" id="IPR037235">
    <property type="entry name" value="TRCF-like_C_D7"/>
</dbReference>
<sequence length="69" mass="7574">KLEAGPKGGRIVFGEQPNIDHMRLIKLVQSRPKDYKLDQAAGALRFNMDMAEPAKRIAQVETVVGKLAG</sequence>
<gene>
    <name evidence="1" type="ORF">CKO31_24815</name>
</gene>
<evidence type="ECO:0000313" key="2">
    <source>
        <dbReference type="Proteomes" id="UP000748752"/>
    </source>
</evidence>
<name>A0ABS1CPT2_9GAMM</name>
<keyword evidence="2" id="KW-1185">Reference proteome</keyword>
<comment type="caution">
    <text evidence="1">The sequence shown here is derived from an EMBL/GenBank/DDBJ whole genome shotgun (WGS) entry which is preliminary data.</text>
</comment>
<dbReference type="EMBL" id="NRRV01000137">
    <property type="protein sequence ID" value="MBK1633895.1"/>
    <property type="molecule type" value="Genomic_DNA"/>
</dbReference>
<dbReference type="RefSeq" id="WP_200243446.1">
    <property type="nucleotide sequence ID" value="NZ_NRRV01000137.1"/>
</dbReference>
<organism evidence="1 2">
    <name type="scientific">Thiohalocapsa halophila</name>
    <dbReference type="NCBI Taxonomy" id="69359"/>
    <lineage>
        <taxon>Bacteria</taxon>
        <taxon>Pseudomonadati</taxon>
        <taxon>Pseudomonadota</taxon>
        <taxon>Gammaproteobacteria</taxon>
        <taxon>Chromatiales</taxon>
        <taxon>Chromatiaceae</taxon>
        <taxon>Thiohalocapsa</taxon>
    </lineage>
</organism>
<dbReference type="Proteomes" id="UP000748752">
    <property type="component" value="Unassembled WGS sequence"/>
</dbReference>